<sequence length="169" mass="18599">MFDPVINIRILREGSQMRDQAPITSTLFKNATMLDIFAVANVQTSDSPAASYFIYIQGVLNAILLSHFILDLRSIYLTDSNPSQTSHSHTTLQFVANIQGNIGASLNDSWATGEEGDLEEDEEIQYSDNPLATGLLGTKRSEVEEIEIIVENMPIASDTGNTVELTEFV</sequence>
<comment type="caution">
    <text evidence="1">The sequence shown here is derived from an EMBL/GenBank/DDBJ whole genome shotgun (WGS) entry which is preliminary data.</text>
</comment>
<reference evidence="1 2" key="1">
    <citation type="submission" date="2022-09" db="EMBL/GenBank/DDBJ databases">
        <authorList>
            <person name="Palmer J.M."/>
        </authorList>
    </citation>
    <scope>NUCLEOTIDE SEQUENCE [LARGE SCALE GENOMIC DNA]</scope>
    <source>
        <strain evidence="1 2">DSM 7382</strain>
    </source>
</reference>
<gene>
    <name evidence="1" type="ORF">QCA50_010639</name>
</gene>
<proteinExistence type="predicted"/>
<protein>
    <submittedName>
        <fullName evidence="1">Uncharacterized protein</fullName>
    </submittedName>
</protein>
<dbReference type="AlphaFoldDB" id="A0AAW0FYZ6"/>
<organism evidence="1 2">
    <name type="scientific">Cerrena zonata</name>
    <dbReference type="NCBI Taxonomy" id="2478898"/>
    <lineage>
        <taxon>Eukaryota</taxon>
        <taxon>Fungi</taxon>
        <taxon>Dikarya</taxon>
        <taxon>Basidiomycota</taxon>
        <taxon>Agaricomycotina</taxon>
        <taxon>Agaricomycetes</taxon>
        <taxon>Polyporales</taxon>
        <taxon>Cerrenaceae</taxon>
        <taxon>Cerrena</taxon>
    </lineage>
</organism>
<evidence type="ECO:0000313" key="2">
    <source>
        <dbReference type="Proteomes" id="UP001385951"/>
    </source>
</evidence>
<evidence type="ECO:0000313" key="1">
    <source>
        <dbReference type="EMBL" id="KAK7686415.1"/>
    </source>
</evidence>
<accession>A0AAW0FYZ6</accession>
<dbReference type="Proteomes" id="UP001385951">
    <property type="component" value="Unassembled WGS sequence"/>
</dbReference>
<keyword evidence="2" id="KW-1185">Reference proteome</keyword>
<name>A0AAW0FYZ6_9APHY</name>
<dbReference type="EMBL" id="JASBNA010000017">
    <property type="protein sequence ID" value="KAK7686415.1"/>
    <property type="molecule type" value="Genomic_DNA"/>
</dbReference>